<keyword evidence="2" id="KW-1185">Reference proteome</keyword>
<dbReference type="OrthoDB" id="3795607at2759"/>
<gene>
    <name evidence="1" type="ORF">DM02DRAFT_672539</name>
</gene>
<dbReference type="EMBL" id="KZ805388">
    <property type="protein sequence ID" value="PVH99647.1"/>
    <property type="molecule type" value="Genomic_DNA"/>
</dbReference>
<evidence type="ECO:0000313" key="2">
    <source>
        <dbReference type="Proteomes" id="UP000244855"/>
    </source>
</evidence>
<dbReference type="STRING" id="97972.A0A2V1DN39"/>
<dbReference type="AlphaFoldDB" id="A0A2V1DN39"/>
<sequence>MSYDDGLSGVDQQHFIRSNAMSTMDPKLWPERLRYIFDETNPQTGMAITLTSHDTLVPRGLEPYDHWIQFAESHNPKQYNEDGTELLKKEPIKELMHRSRFPNITSIGAVDEAHKLKSRLTSRWKAFRLFCNYTLVVGATPMANVSEDAIAQIELVWNCASKVLIENATSEGLEWVVKRYNTLNMYKDADEITAKQDLRRLGFLHPQTVRNLIKRGTLIEQARYYPLVADVLCLARSMSSKIPMDFDSDEMFDCKVVLKPAFVETVTTDFLPEEKVEHQFLTEEKAEHQLQHRDASVRFIRACQVSEDGDDRKVYPVREMRELLITSASTKLRVFNDVYNNIGLDTLSDSLTSFQEAGFDGWAFVRFLCRATNIGQPTTAIDYIRSILDGSPLMRAVISYIFTEDRFTKPRRNGKLLILEDIPLVAMFIHWSLNMLGVDYEFNYPSSRIDVLVCLYEVGGTGRNFQHDCHTVILTSSAKNHAAEIQGCGGVVRTKQTFSVTIIKLMVANTIAAYCEFRKRDKCIVELATRLQDPIFKRLILQCLNEHQEAIKAAQKDPRNQELIKRLHEAEKLKKLMKRLC</sequence>
<evidence type="ECO:0008006" key="3">
    <source>
        <dbReference type="Google" id="ProtNLM"/>
    </source>
</evidence>
<dbReference type="SUPFAM" id="SSF52540">
    <property type="entry name" value="P-loop containing nucleoside triphosphate hydrolases"/>
    <property type="match status" value="1"/>
</dbReference>
<proteinExistence type="predicted"/>
<protein>
    <recommendedName>
        <fullName evidence="3">SNF2 N-terminal domain-containing protein</fullName>
    </recommendedName>
</protein>
<name>A0A2V1DN39_9PLEO</name>
<dbReference type="Gene3D" id="3.40.50.300">
    <property type="entry name" value="P-loop containing nucleotide triphosphate hydrolases"/>
    <property type="match status" value="1"/>
</dbReference>
<organism evidence="1 2">
    <name type="scientific">Periconia macrospinosa</name>
    <dbReference type="NCBI Taxonomy" id="97972"/>
    <lineage>
        <taxon>Eukaryota</taxon>
        <taxon>Fungi</taxon>
        <taxon>Dikarya</taxon>
        <taxon>Ascomycota</taxon>
        <taxon>Pezizomycotina</taxon>
        <taxon>Dothideomycetes</taxon>
        <taxon>Pleosporomycetidae</taxon>
        <taxon>Pleosporales</taxon>
        <taxon>Massarineae</taxon>
        <taxon>Periconiaceae</taxon>
        <taxon>Periconia</taxon>
    </lineage>
</organism>
<evidence type="ECO:0000313" key="1">
    <source>
        <dbReference type="EMBL" id="PVH99647.1"/>
    </source>
</evidence>
<reference evidence="1 2" key="1">
    <citation type="journal article" date="2018" name="Sci. Rep.">
        <title>Comparative genomics provides insights into the lifestyle and reveals functional heterogeneity of dark septate endophytic fungi.</title>
        <authorList>
            <person name="Knapp D.G."/>
            <person name="Nemeth J.B."/>
            <person name="Barry K."/>
            <person name="Hainaut M."/>
            <person name="Henrissat B."/>
            <person name="Johnson J."/>
            <person name="Kuo A."/>
            <person name="Lim J.H.P."/>
            <person name="Lipzen A."/>
            <person name="Nolan M."/>
            <person name="Ohm R.A."/>
            <person name="Tamas L."/>
            <person name="Grigoriev I.V."/>
            <person name="Spatafora J.W."/>
            <person name="Nagy L.G."/>
            <person name="Kovacs G.M."/>
        </authorList>
    </citation>
    <scope>NUCLEOTIDE SEQUENCE [LARGE SCALE GENOMIC DNA]</scope>
    <source>
        <strain evidence="1 2">DSE2036</strain>
    </source>
</reference>
<accession>A0A2V1DN39</accession>
<dbReference type="Proteomes" id="UP000244855">
    <property type="component" value="Unassembled WGS sequence"/>
</dbReference>
<dbReference type="InterPro" id="IPR027417">
    <property type="entry name" value="P-loop_NTPase"/>
</dbReference>